<evidence type="ECO:0000313" key="3">
    <source>
        <dbReference type="Proteomes" id="UP000216035"/>
    </source>
</evidence>
<dbReference type="PANTHER" id="PTHR47642:SF7">
    <property type="entry name" value="ATP-DEPENDENT DNA HELICASE PIF1"/>
    <property type="match status" value="1"/>
</dbReference>
<accession>A0A256A439</accession>
<dbReference type="InterPro" id="IPR003593">
    <property type="entry name" value="AAA+_ATPase"/>
</dbReference>
<dbReference type="InterPro" id="IPR051055">
    <property type="entry name" value="PIF1_helicase"/>
</dbReference>
<dbReference type="SUPFAM" id="SSF52540">
    <property type="entry name" value="P-loop containing nucleoside triphosphate hydrolases"/>
    <property type="match status" value="2"/>
</dbReference>
<dbReference type="Gene3D" id="1.10.10.1390">
    <property type="entry name" value="ATP-dependent DNA helicase RecQ"/>
    <property type="match status" value="1"/>
</dbReference>
<evidence type="ECO:0000259" key="1">
    <source>
        <dbReference type="SMART" id="SM00382"/>
    </source>
</evidence>
<dbReference type="GO" id="GO:0003678">
    <property type="term" value="F:DNA helicase activity"/>
    <property type="evidence" value="ECO:0007669"/>
    <property type="project" value="InterPro"/>
</dbReference>
<dbReference type="FunFam" id="3.40.50.300:FF:001498">
    <property type="entry name" value="ATP-dependent DNA helicase"/>
    <property type="match status" value="1"/>
</dbReference>
<dbReference type="SMART" id="SM00382">
    <property type="entry name" value="AAA"/>
    <property type="match status" value="1"/>
</dbReference>
<dbReference type="GO" id="GO:0000723">
    <property type="term" value="P:telomere maintenance"/>
    <property type="evidence" value="ECO:0007669"/>
    <property type="project" value="InterPro"/>
</dbReference>
<dbReference type="InterPro" id="IPR010285">
    <property type="entry name" value="DNA_helicase_pif1-like_DEAD"/>
</dbReference>
<dbReference type="InterPro" id="IPR029491">
    <property type="entry name" value="Helicase_HTH"/>
</dbReference>
<dbReference type="InterPro" id="IPR027417">
    <property type="entry name" value="P-loop_NTPase"/>
</dbReference>
<dbReference type="Gene3D" id="3.40.50.300">
    <property type="entry name" value="P-loop containing nucleotide triphosphate hydrolases"/>
    <property type="match status" value="2"/>
</dbReference>
<protein>
    <recommendedName>
        <fullName evidence="1">AAA+ ATPase domain-containing protein</fullName>
    </recommendedName>
</protein>
<name>A0A256A439_9FLAO</name>
<dbReference type="Proteomes" id="UP000216035">
    <property type="component" value="Unassembled WGS sequence"/>
</dbReference>
<dbReference type="GO" id="GO:0006281">
    <property type="term" value="P:DNA repair"/>
    <property type="evidence" value="ECO:0007669"/>
    <property type="project" value="InterPro"/>
</dbReference>
<evidence type="ECO:0000313" key="2">
    <source>
        <dbReference type="EMBL" id="OYQ47800.1"/>
    </source>
</evidence>
<organism evidence="2 3">
    <name type="scientific">Flavobacterium aurantiibacter</name>
    <dbReference type="NCBI Taxonomy" id="2023067"/>
    <lineage>
        <taxon>Bacteria</taxon>
        <taxon>Pseudomonadati</taxon>
        <taxon>Bacteroidota</taxon>
        <taxon>Flavobacteriia</taxon>
        <taxon>Flavobacteriales</taxon>
        <taxon>Flavobacteriaceae</taxon>
        <taxon>Flavobacterium</taxon>
    </lineage>
</organism>
<dbReference type="RefSeq" id="WP_094485242.1">
    <property type="nucleotide sequence ID" value="NZ_NOXX01000139.1"/>
</dbReference>
<gene>
    <name evidence="2" type="ORF">CHX27_02780</name>
</gene>
<proteinExistence type="predicted"/>
<reference evidence="2 3" key="1">
    <citation type="submission" date="2017-07" db="EMBL/GenBank/DDBJ databases">
        <title>Flavobacterium cyanobacteriorum sp. nov., isolated from cyanobacterial aggregates in a eutrophic lake.</title>
        <authorList>
            <person name="Cai H."/>
        </authorList>
    </citation>
    <scope>NUCLEOTIDE SEQUENCE [LARGE SCALE GENOMIC DNA]</scope>
    <source>
        <strain evidence="2 3">TH167</strain>
    </source>
</reference>
<keyword evidence="3" id="KW-1185">Reference proteome</keyword>
<dbReference type="PANTHER" id="PTHR47642">
    <property type="entry name" value="ATP-DEPENDENT DNA HELICASE"/>
    <property type="match status" value="1"/>
</dbReference>
<dbReference type="Pfam" id="PF14493">
    <property type="entry name" value="HTH_40"/>
    <property type="match status" value="1"/>
</dbReference>
<comment type="caution">
    <text evidence="2">The sequence shown here is derived from an EMBL/GenBank/DDBJ whole genome shotgun (WGS) entry which is preliminary data.</text>
</comment>
<dbReference type="CDD" id="cd18809">
    <property type="entry name" value="SF1_C_RecD"/>
    <property type="match status" value="1"/>
</dbReference>
<dbReference type="Pfam" id="PF05970">
    <property type="entry name" value="PIF1"/>
    <property type="match status" value="1"/>
</dbReference>
<dbReference type="EMBL" id="NOXX01000139">
    <property type="protein sequence ID" value="OYQ47800.1"/>
    <property type="molecule type" value="Genomic_DNA"/>
</dbReference>
<dbReference type="OrthoDB" id="9763659at2"/>
<sequence>MEDFSPEAGYLLRFVNQTKYPVFLTGKAGTGKTTLLKHLIKTTHKHAVVVAPTGIAALNAGGVTIHSLFQIPPALFLPTDERTHYRTDVKVETPSTIRKHFRMNRVKKTLLTQLELLVIDEVSMLRPDLLDAIDFALRHTRKSQAPFGGVQVLFIGDLLQLPPVIKDQEWLLMQKYYGGKFFFDARCLQQSTPVYIELKHIYRQSDPTFLEILNNLRHNTITSENLAILNKHVVSDRNLKAAKNAILLTTHNRKADVVNESELAEIASKEFQFRAEIIDDFPDRLYPIPEVLSLKVGARVMFIKNDMAPNKRYFNGKMATVTFLSSAEIKVVCDDSTETIDVERFEWQNMKYELNDNREIKETVIGTFTHFPLKLAWAITVHKSQGLTFDRAVVDVADVFQPGQAYVALSRIRSLEGVMLLSPLHFNGIENDKSVEAYTAAQPGTEQLAGHLEHARKVYLLEFLQAVFDFSVLEKALGDFQFQFAMGVKTAETLHGVWAKQSYKRCLELGAPAAQFRRQIHSILAAEKVDEIFLKERVRKAFQYFFAFAEEISIGLYDNLILTSKQKKSKEVNQALVELEDVFLNTVYKLFKARQYADLGEEAEWTKESLLGESFKDFARKNWLAARERLQAVSLVAEEEEVEYPQKKKAKQKPDTVNETYLLVSEGMPIEDIAAVRKLSVGTIYTHISKLIAQGKCNISDFLPEDQQQKLAVLFETYDSSAGLGPLREASNNEFSWDELRLYKGYLEAQQTT</sequence>
<dbReference type="AlphaFoldDB" id="A0A256A439"/>
<feature type="domain" description="AAA+ ATPase" evidence="1">
    <location>
        <begin position="18"/>
        <end position="276"/>
    </location>
</feature>